<dbReference type="InterPro" id="IPR016032">
    <property type="entry name" value="Sig_transdc_resp-reg_C-effctor"/>
</dbReference>
<dbReference type="InterPro" id="IPR036388">
    <property type="entry name" value="WH-like_DNA-bd_sf"/>
</dbReference>
<feature type="compositionally biased region" description="Basic and acidic residues" evidence="1">
    <location>
        <begin position="49"/>
        <end position="60"/>
    </location>
</feature>
<proteinExistence type="predicted"/>
<dbReference type="GO" id="GO:0003677">
    <property type="term" value="F:DNA binding"/>
    <property type="evidence" value="ECO:0007669"/>
    <property type="project" value="InterPro"/>
</dbReference>
<dbReference type="EMBL" id="JAAIJQ010000025">
    <property type="protein sequence ID" value="NEV62253.1"/>
    <property type="molecule type" value="Genomic_DNA"/>
</dbReference>
<keyword evidence="4" id="KW-1185">Reference proteome</keyword>
<accession>A0A6M0JZZ4</accession>
<dbReference type="Proteomes" id="UP000483379">
    <property type="component" value="Unassembled WGS sequence"/>
</dbReference>
<dbReference type="Gene3D" id="1.10.10.10">
    <property type="entry name" value="Winged helix-like DNA-binding domain superfamily/Winged helix DNA-binding domain"/>
    <property type="match status" value="1"/>
</dbReference>
<dbReference type="SUPFAM" id="SSF46894">
    <property type="entry name" value="C-terminal effector domain of the bipartite response regulators"/>
    <property type="match status" value="1"/>
</dbReference>
<name>A0A6M0JZZ4_9GAMM</name>
<dbReference type="Pfam" id="PF00196">
    <property type="entry name" value="GerE"/>
    <property type="match status" value="1"/>
</dbReference>
<dbReference type="InterPro" id="IPR000792">
    <property type="entry name" value="Tscrpt_reg_LuxR_C"/>
</dbReference>
<sequence>MGIAASFDPVVSTKKESVDATDIESVAATEKPSPEPETSPQREAAPGLSDRDRRILERHQAGASKRGIARELGISEGTLRNVLERLGIDKRQ</sequence>
<evidence type="ECO:0000259" key="2">
    <source>
        <dbReference type="Pfam" id="PF00196"/>
    </source>
</evidence>
<evidence type="ECO:0000313" key="4">
    <source>
        <dbReference type="Proteomes" id="UP000483379"/>
    </source>
</evidence>
<dbReference type="GO" id="GO:0006355">
    <property type="term" value="P:regulation of DNA-templated transcription"/>
    <property type="evidence" value="ECO:0007669"/>
    <property type="project" value="InterPro"/>
</dbReference>
<feature type="region of interest" description="Disordered" evidence="1">
    <location>
        <begin position="1"/>
        <end position="67"/>
    </location>
</feature>
<evidence type="ECO:0000256" key="1">
    <source>
        <dbReference type="SAM" id="MobiDB-lite"/>
    </source>
</evidence>
<reference evidence="3 4" key="1">
    <citation type="submission" date="2020-02" db="EMBL/GenBank/DDBJ databases">
        <title>Genome sequences of Thiorhodococcus mannitoliphagus and Thiorhodococcus minor, purple sulfur photosynthetic bacteria in the gammaproteobacterial family, Chromatiaceae.</title>
        <authorList>
            <person name="Aviles F.A."/>
            <person name="Meyer T.E."/>
            <person name="Kyndt J.A."/>
        </authorList>
    </citation>
    <scope>NUCLEOTIDE SEQUENCE [LARGE SCALE GENOMIC DNA]</scope>
    <source>
        <strain evidence="3 4">DSM 11518</strain>
    </source>
</reference>
<feature type="domain" description="HTH luxR-type" evidence="2">
    <location>
        <begin position="48"/>
        <end position="88"/>
    </location>
</feature>
<gene>
    <name evidence="3" type="ORF">G3446_10175</name>
</gene>
<dbReference type="AlphaFoldDB" id="A0A6M0JZZ4"/>
<dbReference type="RefSeq" id="WP_164452726.1">
    <property type="nucleotide sequence ID" value="NZ_JAAIJQ010000025.1"/>
</dbReference>
<organism evidence="3 4">
    <name type="scientific">Thiorhodococcus minor</name>
    <dbReference type="NCBI Taxonomy" id="57489"/>
    <lineage>
        <taxon>Bacteria</taxon>
        <taxon>Pseudomonadati</taxon>
        <taxon>Pseudomonadota</taxon>
        <taxon>Gammaproteobacteria</taxon>
        <taxon>Chromatiales</taxon>
        <taxon>Chromatiaceae</taxon>
        <taxon>Thiorhodococcus</taxon>
    </lineage>
</organism>
<protein>
    <recommendedName>
        <fullName evidence="2">HTH luxR-type domain-containing protein</fullName>
    </recommendedName>
</protein>
<comment type="caution">
    <text evidence="3">The sequence shown here is derived from an EMBL/GenBank/DDBJ whole genome shotgun (WGS) entry which is preliminary data.</text>
</comment>
<evidence type="ECO:0000313" key="3">
    <source>
        <dbReference type="EMBL" id="NEV62253.1"/>
    </source>
</evidence>